<dbReference type="AlphaFoldDB" id="A0AAN9E1M1"/>
<organism evidence="4 5">
    <name type="scientific">Crotalaria pallida</name>
    <name type="common">Smooth rattlebox</name>
    <name type="synonym">Crotalaria striata</name>
    <dbReference type="NCBI Taxonomy" id="3830"/>
    <lineage>
        <taxon>Eukaryota</taxon>
        <taxon>Viridiplantae</taxon>
        <taxon>Streptophyta</taxon>
        <taxon>Embryophyta</taxon>
        <taxon>Tracheophyta</taxon>
        <taxon>Spermatophyta</taxon>
        <taxon>Magnoliopsida</taxon>
        <taxon>eudicotyledons</taxon>
        <taxon>Gunneridae</taxon>
        <taxon>Pentapetalae</taxon>
        <taxon>rosids</taxon>
        <taxon>fabids</taxon>
        <taxon>Fabales</taxon>
        <taxon>Fabaceae</taxon>
        <taxon>Papilionoideae</taxon>
        <taxon>50 kb inversion clade</taxon>
        <taxon>genistoids sensu lato</taxon>
        <taxon>core genistoids</taxon>
        <taxon>Crotalarieae</taxon>
        <taxon>Crotalaria</taxon>
    </lineage>
</organism>
<evidence type="ECO:0000256" key="1">
    <source>
        <dbReference type="SAM" id="MobiDB-lite"/>
    </source>
</evidence>
<dbReference type="Gene3D" id="2.40.50.140">
    <property type="entry name" value="Nucleic acid-binding proteins"/>
    <property type="match status" value="2"/>
</dbReference>
<dbReference type="CDD" id="cd04480">
    <property type="entry name" value="RPA1_DBD_A_like"/>
    <property type="match status" value="1"/>
</dbReference>
<keyword evidence="2" id="KW-1133">Transmembrane helix</keyword>
<protein>
    <recommendedName>
        <fullName evidence="3">Replication protein A 70 kDa DNA-binding subunit B/D first OB fold domain-containing protein</fullName>
    </recommendedName>
</protein>
<evidence type="ECO:0000313" key="5">
    <source>
        <dbReference type="Proteomes" id="UP001372338"/>
    </source>
</evidence>
<dbReference type="EMBL" id="JAYWIO010000008">
    <property type="protein sequence ID" value="KAK7243323.1"/>
    <property type="molecule type" value="Genomic_DNA"/>
</dbReference>
<dbReference type="SUPFAM" id="SSF50249">
    <property type="entry name" value="Nucleic acid-binding proteins"/>
    <property type="match status" value="2"/>
</dbReference>
<dbReference type="PANTHER" id="PTHR47165">
    <property type="entry name" value="OS03G0429900 PROTEIN"/>
    <property type="match status" value="1"/>
</dbReference>
<dbReference type="Pfam" id="PF02721">
    <property type="entry name" value="DUF223"/>
    <property type="match status" value="1"/>
</dbReference>
<keyword evidence="5" id="KW-1185">Reference proteome</keyword>
<accession>A0AAN9E1M1</accession>
<dbReference type="PANTHER" id="PTHR47165:SF4">
    <property type="entry name" value="OS03G0429900 PROTEIN"/>
    <property type="match status" value="1"/>
</dbReference>
<sequence length="383" mass="43251">MFEPHLAVRDINPSIDRVAFRARIISLLRVPTLGNPHSPYNMHMVLLDPFGDDIQASVYGPFVPFFSRNLHEGYVYDFASFQVVEAQGEFRLTNHAYKLIFLFSNSLERATSLNFPMWALKNNSVDAMFASEQPNTHLQDFFCMLTAVSNEGYHVIRGRRTLVRGIELCNEYGTFDCVLLGNYVHDFRIGIASSINGQNVVLLKLVKGQDVWSALLFFFFVSTVLFNPNIPEVIQFRRRMLMSGFVRSPPIVTYFGSRDSIENQLMGDFPPVTLAVLKSINKNKFVPPFPNMENLHGNVTPVQGTEAKDDDNSNICVGKGKSAFHPYQPNLKKRHLKKNLIKDYDAIFPGESSTANNFYQPNTSAITGDLSNSNPTDTFPLSK</sequence>
<dbReference type="InterPro" id="IPR003871">
    <property type="entry name" value="RFA1B/D_OB_1st"/>
</dbReference>
<keyword evidence="2" id="KW-0812">Transmembrane</keyword>
<feature type="region of interest" description="Disordered" evidence="1">
    <location>
        <begin position="364"/>
        <end position="383"/>
    </location>
</feature>
<dbReference type="Proteomes" id="UP001372338">
    <property type="component" value="Unassembled WGS sequence"/>
</dbReference>
<gene>
    <name evidence="4" type="ORF">RIF29_38116</name>
</gene>
<evidence type="ECO:0000313" key="4">
    <source>
        <dbReference type="EMBL" id="KAK7243323.1"/>
    </source>
</evidence>
<evidence type="ECO:0000259" key="3">
    <source>
        <dbReference type="Pfam" id="PF02721"/>
    </source>
</evidence>
<comment type="caution">
    <text evidence="4">The sequence shown here is derived from an EMBL/GenBank/DDBJ whole genome shotgun (WGS) entry which is preliminary data.</text>
</comment>
<feature type="transmembrane region" description="Helical" evidence="2">
    <location>
        <begin position="211"/>
        <end position="230"/>
    </location>
</feature>
<reference evidence="4 5" key="1">
    <citation type="submission" date="2024-01" db="EMBL/GenBank/DDBJ databases">
        <title>The genomes of 5 underutilized Papilionoideae crops provide insights into root nodulation and disease resistanc.</title>
        <authorList>
            <person name="Yuan L."/>
        </authorList>
    </citation>
    <scope>NUCLEOTIDE SEQUENCE [LARGE SCALE GENOMIC DNA]</scope>
    <source>
        <strain evidence="4">ZHUSHIDOU_FW_LH</strain>
        <tissue evidence="4">Leaf</tissue>
    </source>
</reference>
<proteinExistence type="predicted"/>
<name>A0AAN9E1M1_CROPI</name>
<feature type="domain" description="Replication protein A 70 kDa DNA-binding subunit B/D first OB fold" evidence="3">
    <location>
        <begin position="7"/>
        <end position="104"/>
    </location>
</feature>
<keyword evidence="2" id="KW-0472">Membrane</keyword>
<evidence type="ECO:0000256" key="2">
    <source>
        <dbReference type="SAM" id="Phobius"/>
    </source>
</evidence>
<dbReference type="InterPro" id="IPR012340">
    <property type="entry name" value="NA-bd_OB-fold"/>
</dbReference>